<keyword evidence="4" id="KW-0862">Zinc</keyword>
<comment type="subcellular location">
    <subcellularLocation>
        <location evidence="1">Nucleus</location>
    </subcellularLocation>
</comment>
<keyword evidence="2" id="KW-0479">Metal-binding</keyword>
<gene>
    <name evidence="8" type="ORF">N0F65_000823</name>
</gene>
<evidence type="ECO:0000256" key="5">
    <source>
        <dbReference type="ARBA" id="ARBA00023242"/>
    </source>
</evidence>
<keyword evidence="9" id="KW-1185">Reference proteome</keyword>
<dbReference type="SMART" id="SM01336">
    <property type="entry name" value="zf-PARP"/>
    <property type="match status" value="1"/>
</dbReference>
<keyword evidence="5" id="KW-0539">Nucleus</keyword>
<feature type="domain" description="PARP-type" evidence="7">
    <location>
        <begin position="33"/>
        <end position="77"/>
    </location>
</feature>
<dbReference type="GO" id="GO:0008270">
    <property type="term" value="F:zinc ion binding"/>
    <property type="evidence" value="ECO:0007669"/>
    <property type="project" value="UniProtKB-KW"/>
</dbReference>
<dbReference type="EMBL" id="DAKRPA010000101">
    <property type="protein sequence ID" value="DAZ98628.1"/>
    <property type="molecule type" value="Genomic_DNA"/>
</dbReference>
<evidence type="ECO:0000313" key="9">
    <source>
        <dbReference type="Proteomes" id="UP001146120"/>
    </source>
</evidence>
<dbReference type="GO" id="GO:0005634">
    <property type="term" value="C:nucleus"/>
    <property type="evidence" value="ECO:0007669"/>
    <property type="project" value="UniProtKB-SubCell"/>
</dbReference>
<dbReference type="AlphaFoldDB" id="A0AAV2YXW4"/>
<sequence length="134" mass="14584">MAPEVAMEMEMPPPPPPRARGRSAWSRCDEAIARVAPTSTTTCQVCSNAIKQGEWQIGLMFIHLEGFMLVEWYHLECTHNLPGAGLDELLETVQNEMTPNERKLFQAAFDAASSCLPGSSSTAAAAVRATMMVS</sequence>
<evidence type="ECO:0000256" key="1">
    <source>
        <dbReference type="ARBA" id="ARBA00004123"/>
    </source>
</evidence>
<evidence type="ECO:0000256" key="2">
    <source>
        <dbReference type="ARBA" id="ARBA00022723"/>
    </source>
</evidence>
<evidence type="ECO:0000256" key="6">
    <source>
        <dbReference type="SAM" id="MobiDB-lite"/>
    </source>
</evidence>
<dbReference type="InterPro" id="IPR036957">
    <property type="entry name" value="Znf_PARP_sf"/>
</dbReference>
<protein>
    <recommendedName>
        <fullName evidence="7">PARP-type domain-containing protein</fullName>
    </recommendedName>
</protein>
<proteinExistence type="predicted"/>
<evidence type="ECO:0000256" key="4">
    <source>
        <dbReference type="ARBA" id="ARBA00022833"/>
    </source>
</evidence>
<dbReference type="SUPFAM" id="SSF57716">
    <property type="entry name" value="Glucocorticoid receptor-like (DNA-binding domain)"/>
    <property type="match status" value="1"/>
</dbReference>
<dbReference type="Proteomes" id="UP001146120">
    <property type="component" value="Unassembled WGS sequence"/>
</dbReference>
<keyword evidence="3" id="KW-0863">Zinc-finger</keyword>
<dbReference type="Gene3D" id="3.30.1740.10">
    <property type="entry name" value="Zinc finger, PARP-type"/>
    <property type="match status" value="1"/>
</dbReference>
<organism evidence="8 9">
    <name type="scientific">Lagenidium giganteum</name>
    <dbReference type="NCBI Taxonomy" id="4803"/>
    <lineage>
        <taxon>Eukaryota</taxon>
        <taxon>Sar</taxon>
        <taxon>Stramenopiles</taxon>
        <taxon>Oomycota</taxon>
        <taxon>Peronosporomycetes</taxon>
        <taxon>Pythiales</taxon>
        <taxon>Pythiaceae</taxon>
    </lineage>
</organism>
<accession>A0AAV2YXW4</accession>
<dbReference type="GO" id="GO:0003677">
    <property type="term" value="F:DNA binding"/>
    <property type="evidence" value="ECO:0007669"/>
    <property type="project" value="InterPro"/>
</dbReference>
<name>A0AAV2YXW4_9STRA</name>
<comment type="caution">
    <text evidence="8">The sequence shown here is derived from an EMBL/GenBank/DDBJ whole genome shotgun (WGS) entry which is preliminary data.</text>
</comment>
<dbReference type="PROSITE" id="PS50064">
    <property type="entry name" value="ZF_PARP_2"/>
    <property type="match status" value="1"/>
</dbReference>
<evidence type="ECO:0000313" key="8">
    <source>
        <dbReference type="EMBL" id="DAZ98628.1"/>
    </source>
</evidence>
<evidence type="ECO:0000256" key="3">
    <source>
        <dbReference type="ARBA" id="ARBA00022771"/>
    </source>
</evidence>
<dbReference type="InterPro" id="IPR001510">
    <property type="entry name" value="Znf_PARP"/>
</dbReference>
<evidence type="ECO:0000259" key="7">
    <source>
        <dbReference type="PROSITE" id="PS50064"/>
    </source>
</evidence>
<reference evidence="8" key="1">
    <citation type="submission" date="2022-11" db="EMBL/GenBank/DDBJ databases">
        <authorList>
            <person name="Morgan W.R."/>
            <person name="Tartar A."/>
        </authorList>
    </citation>
    <scope>NUCLEOTIDE SEQUENCE</scope>
    <source>
        <strain evidence="8">ARSEF 373</strain>
    </source>
</reference>
<feature type="compositionally biased region" description="Low complexity" evidence="6">
    <location>
        <begin position="1"/>
        <end position="10"/>
    </location>
</feature>
<feature type="region of interest" description="Disordered" evidence="6">
    <location>
        <begin position="1"/>
        <end position="22"/>
    </location>
</feature>
<reference evidence="8" key="2">
    <citation type="journal article" date="2023" name="Microbiol Resour">
        <title>Decontamination and Annotation of the Draft Genome Sequence of the Oomycete Lagenidium giganteum ARSEF 373.</title>
        <authorList>
            <person name="Morgan W.R."/>
            <person name="Tartar A."/>
        </authorList>
    </citation>
    <scope>NUCLEOTIDE SEQUENCE</scope>
    <source>
        <strain evidence="8">ARSEF 373</strain>
    </source>
</reference>